<name>K1SSF2_9ZZZZ</name>
<protein>
    <submittedName>
        <fullName evidence="1">Uncharacterized protein</fullName>
    </submittedName>
</protein>
<accession>K1SSF2</accession>
<reference evidence="1" key="1">
    <citation type="journal article" date="2013" name="Environ. Microbiol.">
        <title>Microbiota from the distal guts of lean and obese adolescents exhibit partial functional redundancy besides clear differences in community structure.</title>
        <authorList>
            <person name="Ferrer M."/>
            <person name="Ruiz A."/>
            <person name="Lanza F."/>
            <person name="Haange S.B."/>
            <person name="Oberbach A."/>
            <person name="Till H."/>
            <person name="Bargiela R."/>
            <person name="Campoy C."/>
            <person name="Segura M.T."/>
            <person name="Richter M."/>
            <person name="von Bergen M."/>
            <person name="Seifert J."/>
            <person name="Suarez A."/>
        </authorList>
    </citation>
    <scope>NUCLEOTIDE SEQUENCE</scope>
</reference>
<comment type="caution">
    <text evidence="1">The sequence shown here is derived from an EMBL/GenBank/DDBJ whole genome shotgun (WGS) entry which is preliminary data.</text>
</comment>
<evidence type="ECO:0000313" key="1">
    <source>
        <dbReference type="EMBL" id="EKC58384.1"/>
    </source>
</evidence>
<dbReference type="AlphaFoldDB" id="K1SSF2"/>
<gene>
    <name evidence="1" type="ORF">LEA_13891</name>
</gene>
<proteinExistence type="predicted"/>
<dbReference type="EMBL" id="AJWY01009434">
    <property type="protein sequence ID" value="EKC58384.1"/>
    <property type="molecule type" value="Genomic_DNA"/>
</dbReference>
<organism evidence="1">
    <name type="scientific">human gut metagenome</name>
    <dbReference type="NCBI Taxonomy" id="408170"/>
    <lineage>
        <taxon>unclassified sequences</taxon>
        <taxon>metagenomes</taxon>
        <taxon>organismal metagenomes</taxon>
    </lineage>
</organism>
<sequence length="140" mass="15057">MLDTVLSRATVFSLGSENDSALFDEDTADLAQKIAKALLSPAETSLLAAVSPLEKDRTGFKNTVLCLKSIFLDAVKIKLHAAATPEFSETAGELSLVLTADKLYRCCGVLDELFDGAAMNQNQNLLLTSLCYKLREAVGK</sequence>